<dbReference type="AlphaFoldDB" id="A0A5B0E2A7"/>
<dbReference type="PANTHER" id="PTHR42781">
    <property type="entry name" value="SPERMIDINE/PUTRESCINE IMPORT ATP-BINDING PROTEIN POTA"/>
    <property type="match status" value="1"/>
</dbReference>
<evidence type="ECO:0000256" key="5">
    <source>
        <dbReference type="ARBA" id="ARBA00022519"/>
    </source>
</evidence>
<evidence type="ECO:0000256" key="6">
    <source>
        <dbReference type="ARBA" id="ARBA00022741"/>
    </source>
</evidence>
<keyword evidence="6" id="KW-0547">Nucleotide-binding</keyword>
<evidence type="ECO:0000313" key="14">
    <source>
        <dbReference type="Proteomes" id="UP000324738"/>
    </source>
</evidence>
<keyword evidence="4" id="KW-0410">Iron transport</keyword>
<dbReference type="SMART" id="SM00382">
    <property type="entry name" value="AAA"/>
    <property type="match status" value="1"/>
</dbReference>
<dbReference type="InterPro" id="IPR050093">
    <property type="entry name" value="ABC_SmlMolc_Importer"/>
</dbReference>
<dbReference type="InterPro" id="IPR017871">
    <property type="entry name" value="ABC_transporter-like_CS"/>
</dbReference>
<dbReference type="PANTHER" id="PTHR42781:SF5">
    <property type="entry name" value="PUTRESCINE TRANSPORT ATP-BINDING PROTEIN POTG"/>
    <property type="match status" value="1"/>
</dbReference>
<feature type="domain" description="ABC transporter" evidence="12">
    <location>
        <begin position="9"/>
        <end position="241"/>
    </location>
</feature>
<keyword evidence="9" id="KW-0408">Iron</keyword>
<dbReference type="Pfam" id="PF00005">
    <property type="entry name" value="ABC_tran"/>
    <property type="match status" value="1"/>
</dbReference>
<keyword evidence="2" id="KW-0813">Transport</keyword>
<evidence type="ECO:0000256" key="9">
    <source>
        <dbReference type="ARBA" id="ARBA00023004"/>
    </source>
</evidence>
<protein>
    <submittedName>
        <fullName evidence="13">ABC transporter ATP-binding protein</fullName>
    </submittedName>
</protein>
<evidence type="ECO:0000256" key="3">
    <source>
        <dbReference type="ARBA" id="ARBA00022475"/>
    </source>
</evidence>
<keyword evidence="7 13" id="KW-0067">ATP-binding</keyword>
<dbReference type="GO" id="GO:0015408">
    <property type="term" value="F:ABC-type ferric iron transporter activity"/>
    <property type="evidence" value="ECO:0007669"/>
    <property type="project" value="InterPro"/>
</dbReference>
<reference evidence="13 14" key="1">
    <citation type="submission" date="2019-08" db="EMBL/GenBank/DDBJ databases">
        <title>Aureimonas fodiniaquatilis sp. nov., isolated from a coal mine wastewater.</title>
        <authorList>
            <person name="Kim W."/>
        </authorList>
    </citation>
    <scope>NUCLEOTIDE SEQUENCE [LARGE SCALE GENOMIC DNA]</scope>
    <source>
        <strain evidence="13 14">CAU 1482</strain>
    </source>
</reference>
<dbReference type="InterPro" id="IPR003439">
    <property type="entry name" value="ABC_transporter-like_ATP-bd"/>
</dbReference>
<dbReference type="GO" id="GO:0016887">
    <property type="term" value="F:ATP hydrolysis activity"/>
    <property type="evidence" value="ECO:0007669"/>
    <property type="project" value="InterPro"/>
</dbReference>
<dbReference type="InterPro" id="IPR027417">
    <property type="entry name" value="P-loop_NTPase"/>
</dbReference>
<dbReference type="FunFam" id="3.40.50.300:FF:000425">
    <property type="entry name" value="Probable ABC transporter, ATP-binding subunit"/>
    <property type="match status" value="1"/>
</dbReference>
<keyword evidence="14" id="KW-1185">Reference proteome</keyword>
<evidence type="ECO:0000256" key="7">
    <source>
        <dbReference type="ARBA" id="ARBA00022840"/>
    </source>
</evidence>
<keyword evidence="5" id="KW-0997">Cell inner membrane</keyword>
<organism evidence="13 14">
    <name type="scientific">Aureimonas fodinaquatilis</name>
    <dbReference type="NCBI Taxonomy" id="2565783"/>
    <lineage>
        <taxon>Bacteria</taxon>
        <taxon>Pseudomonadati</taxon>
        <taxon>Pseudomonadota</taxon>
        <taxon>Alphaproteobacteria</taxon>
        <taxon>Hyphomicrobiales</taxon>
        <taxon>Aurantimonadaceae</taxon>
        <taxon>Aureimonas</taxon>
    </lineage>
</organism>
<keyword evidence="11" id="KW-0472">Membrane</keyword>
<evidence type="ECO:0000256" key="2">
    <source>
        <dbReference type="ARBA" id="ARBA00022448"/>
    </source>
</evidence>
<dbReference type="RefSeq" id="WP_149297477.1">
    <property type="nucleotide sequence ID" value="NZ_VTWH01000001.1"/>
</dbReference>
<comment type="caution">
    <text evidence="13">The sequence shown here is derived from an EMBL/GenBank/DDBJ whole genome shotgun (WGS) entry which is preliminary data.</text>
</comment>
<accession>A0A5B0E2A7</accession>
<evidence type="ECO:0000259" key="12">
    <source>
        <dbReference type="PROSITE" id="PS50893"/>
    </source>
</evidence>
<dbReference type="Proteomes" id="UP000324738">
    <property type="component" value="Unassembled WGS sequence"/>
</dbReference>
<gene>
    <name evidence="13" type="ORF">FPY71_02965</name>
</gene>
<proteinExistence type="inferred from homology"/>
<dbReference type="Gene3D" id="3.40.50.300">
    <property type="entry name" value="P-loop containing nucleotide triphosphate hydrolases"/>
    <property type="match status" value="1"/>
</dbReference>
<dbReference type="GO" id="GO:0015697">
    <property type="term" value="P:quaternary ammonium group transport"/>
    <property type="evidence" value="ECO:0007669"/>
    <property type="project" value="UniProtKB-ARBA"/>
</dbReference>
<dbReference type="SUPFAM" id="SSF50331">
    <property type="entry name" value="MOP-like"/>
    <property type="match status" value="1"/>
</dbReference>
<dbReference type="Pfam" id="PF08402">
    <property type="entry name" value="TOBE_2"/>
    <property type="match status" value="1"/>
</dbReference>
<keyword evidence="10" id="KW-0406">Ion transport</keyword>
<evidence type="ECO:0000256" key="1">
    <source>
        <dbReference type="ARBA" id="ARBA00005417"/>
    </source>
</evidence>
<keyword evidence="3" id="KW-1003">Cell membrane</keyword>
<evidence type="ECO:0000256" key="10">
    <source>
        <dbReference type="ARBA" id="ARBA00023065"/>
    </source>
</evidence>
<dbReference type="SUPFAM" id="SSF52540">
    <property type="entry name" value="P-loop containing nucleoside triphosphate hydrolases"/>
    <property type="match status" value="1"/>
</dbReference>
<dbReference type="OrthoDB" id="9802264at2"/>
<dbReference type="InterPro" id="IPR003593">
    <property type="entry name" value="AAA+_ATPase"/>
</dbReference>
<dbReference type="EMBL" id="VTWH01000001">
    <property type="protein sequence ID" value="KAA0972091.1"/>
    <property type="molecule type" value="Genomic_DNA"/>
</dbReference>
<keyword evidence="8" id="KW-1278">Translocase</keyword>
<dbReference type="GO" id="GO:0005524">
    <property type="term" value="F:ATP binding"/>
    <property type="evidence" value="ECO:0007669"/>
    <property type="project" value="UniProtKB-KW"/>
</dbReference>
<dbReference type="InterPro" id="IPR015853">
    <property type="entry name" value="ABC_transpr_FbpC"/>
</dbReference>
<dbReference type="InterPro" id="IPR008995">
    <property type="entry name" value="Mo/tungstate-bd_C_term_dom"/>
</dbReference>
<evidence type="ECO:0000256" key="11">
    <source>
        <dbReference type="ARBA" id="ARBA00023136"/>
    </source>
</evidence>
<sequence>MTNVQALPLEIRNLSRKIGSQQILSNIGLDLAAGELLCLVGQSGCGKSTLLRLIAGVDTPDAGVIQLGERVVAGPSAFVEPEQRGVGLMFQDYALFPHMTVAQNVAFGLRGRPRAAIRQKVEETLARLDIGHFATRYPHMLSGGEQQRVALARAIAPGPGILLMDEPFSNLDSRLRETVRAETIGLLRQLGTTTILVTHDPQEALMFADRVALMREGRIVQTGTGRQLYNQPQDPFVARFFSDFNEMRGVCRSGHVPTPFGLVPAGDSAREGDEMLVLIRPGALQPNPQGRSGQAQIVHRQFCGDVEQLALKVEGHPDIVTIRSQASEQFGIGSFIRLDINNQGAFVFPIN</sequence>
<comment type="similarity">
    <text evidence="1">Belongs to the ABC transporter superfamily.</text>
</comment>
<dbReference type="InterPro" id="IPR013611">
    <property type="entry name" value="Transp-assoc_OB_typ2"/>
</dbReference>
<dbReference type="CDD" id="cd03259">
    <property type="entry name" value="ABC_Carb_Solutes_like"/>
    <property type="match status" value="1"/>
</dbReference>
<evidence type="ECO:0000256" key="8">
    <source>
        <dbReference type="ARBA" id="ARBA00022967"/>
    </source>
</evidence>
<evidence type="ECO:0000256" key="4">
    <source>
        <dbReference type="ARBA" id="ARBA00022496"/>
    </source>
</evidence>
<dbReference type="PROSITE" id="PS00211">
    <property type="entry name" value="ABC_TRANSPORTER_1"/>
    <property type="match status" value="1"/>
</dbReference>
<dbReference type="PROSITE" id="PS50893">
    <property type="entry name" value="ABC_TRANSPORTER_2"/>
    <property type="match status" value="1"/>
</dbReference>
<name>A0A5B0E2A7_9HYPH</name>
<evidence type="ECO:0000313" key="13">
    <source>
        <dbReference type="EMBL" id="KAA0972091.1"/>
    </source>
</evidence>
<dbReference type="GO" id="GO:0016020">
    <property type="term" value="C:membrane"/>
    <property type="evidence" value="ECO:0007669"/>
    <property type="project" value="InterPro"/>
</dbReference>